<gene>
    <name evidence="2" type="ORF">TSAR_005085</name>
</gene>
<feature type="non-terminal residue" evidence="2">
    <location>
        <position position="1"/>
    </location>
</feature>
<dbReference type="AlphaFoldDB" id="A0A232EMM5"/>
<keyword evidence="1" id="KW-0472">Membrane</keyword>
<organism evidence="2 3">
    <name type="scientific">Trichomalopsis sarcophagae</name>
    <dbReference type="NCBI Taxonomy" id="543379"/>
    <lineage>
        <taxon>Eukaryota</taxon>
        <taxon>Metazoa</taxon>
        <taxon>Ecdysozoa</taxon>
        <taxon>Arthropoda</taxon>
        <taxon>Hexapoda</taxon>
        <taxon>Insecta</taxon>
        <taxon>Pterygota</taxon>
        <taxon>Neoptera</taxon>
        <taxon>Endopterygota</taxon>
        <taxon>Hymenoptera</taxon>
        <taxon>Apocrita</taxon>
        <taxon>Proctotrupomorpha</taxon>
        <taxon>Chalcidoidea</taxon>
        <taxon>Pteromalidae</taxon>
        <taxon>Pteromalinae</taxon>
        <taxon>Trichomalopsis</taxon>
    </lineage>
</organism>
<proteinExistence type="predicted"/>
<evidence type="ECO:0000313" key="3">
    <source>
        <dbReference type="Proteomes" id="UP000215335"/>
    </source>
</evidence>
<feature type="non-terminal residue" evidence="2">
    <location>
        <position position="89"/>
    </location>
</feature>
<accession>A0A232EMM5</accession>
<dbReference type="EMBL" id="NNAY01003333">
    <property type="protein sequence ID" value="OXU19606.1"/>
    <property type="molecule type" value="Genomic_DNA"/>
</dbReference>
<keyword evidence="3" id="KW-1185">Reference proteome</keyword>
<keyword evidence="1" id="KW-1133">Transmembrane helix</keyword>
<name>A0A232EMM5_9HYME</name>
<sequence>FACQGKARKRRTTREFGLSLYDCMLRSRSAVGRRMCLWACVLEPTTNANSSLSPRSVRMYILGIRRLNLALSGMLSVAVNYAYFLRRRI</sequence>
<evidence type="ECO:0000313" key="2">
    <source>
        <dbReference type="EMBL" id="OXU19606.1"/>
    </source>
</evidence>
<keyword evidence="1" id="KW-0812">Transmembrane</keyword>
<dbReference type="Proteomes" id="UP000215335">
    <property type="component" value="Unassembled WGS sequence"/>
</dbReference>
<evidence type="ECO:0000256" key="1">
    <source>
        <dbReference type="SAM" id="Phobius"/>
    </source>
</evidence>
<reference evidence="2 3" key="1">
    <citation type="journal article" date="2017" name="Curr. Biol.">
        <title>The Evolution of Venom by Co-option of Single-Copy Genes.</title>
        <authorList>
            <person name="Martinson E.O."/>
            <person name="Mrinalini"/>
            <person name="Kelkar Y.D."/>
            <person name="Chang C.H."/>
            <person name="Werren J.H."/>
        </authorList>
    </citation>
    <scope>NUCLEOTIDE SEQUENCE [LARGE SCALE GENOMIC DNA]</scope>
    <source>
        <strain evidence="2 3">Alberta</strain>
        <tissue evidence="2">Whole body</tissue>
    </source>
</reference>
<protein>
    <submittedName>
        <fullName evidence="2">Uncharacterized protein</fullName>
    </submittedName>
</protein>
<comment type="caution">
    <text evidence="2">The sequence shown here is derived from an EMBL/GenBank/DDBJ whole genome shotgun (WGS) entry which is preliminary data.</text>
</comment>
<feature type="transmembrane region" description="Helical" evidence="1">
    <location>
        <begin position="67"/>
        <end position="84"/>
    </location>
</feature>